<dbReference type="SUPFAM" id="SSF53850">
    <property type="entry name" value="Periplasmic binding protein-like II"/>
    <property type="match status" value="1"/>
</dbReference>
<feature type="chain" id="PRO_5041342229" evidence="2">
    <location>
        <begin position="23"/>
        <end position="325"/>
    </location>
</feature>
<dbReference type="PIRSF" id="PIRSF017082">
    <property type="entry name" value="YflP"/>
    <property type="match status" value="1"/>
</dbReference>
<reference evidence="3" key="1">
    <citation type="submission" date="2022-09" db="EMBL/GenBank/DDBJ databases">
        <title>Intensive care unit water sources are persistently colonized with multi-drug resistant bacteria and are the site of extensive horizontal gene transfer of antibiotic resistance genes.</title>
        <authorList>
            <person name="Diorio-Toth L."/>
        </authorList>
    </citation>
    <scope>NUCLEOTIDE SEQUENCE</scope>
    <source>
        <strain evidence="3">GD03676</strain>
    </source>
</reference>
<keyword evidence="2" id="KW-0732">Signal</keyword>
<dbReference type="RefSeq" id="WP_280027175.1">
    <property type="nucleotide sequence ID" value="NZ_JAOCKG010000005.1"/>
</dbReference>
<dbReference type="Gene3D" id="3.40.190.150">
    <property type="entry name" value="Bordetella uptake gene, domain 1"/>
    <property type="match status" value="1"/>
</dbReference>
<comment type="similarity">
    <text evidence="1">Belongs to the UPF0065 (bug) family.</text>
</comment>
<evidence type="ECO:0000256" key="2">
    <source>
        <dbReference type="SAM" id="SignalP"/>
    </source>
</evidence>
<accession>A0AA42WAB7</accession>
<gene>
    <name evidence="3" type="ORF">N5K24_14435</name>
</gene>
<evidence type="ECO:0000313" key="3">
    <source>
        <dbReference type="EMBL" id="MDH2051598.1"/>
    </source>
</evidence>
<evidence type="ECO:0000256" key="1">
    <source>
        <dbReference type="ARBA" id="ARBA00006987"/>
    </source>
</evidence>
<dbReference type="InterPro" id="IPR042100">
    <property type="entry name" value="Bug_dom1"/>
</dbReference>
<dbReference type="Pfam" id="PF03401">
    <property type="entry name" value="TctC"/>
    <property type="match status" value="1"/>
</dbReference>
<dbReference type="Proteomes" id="UP001161276">
    <property type="component" value="Unassembled WGS sequence"/>
</dbReference>
<dbReference type="EMBL" id="JAOCKG010000005">
    <property type="protein sequence ID" value="MDH2051598.1"/>
    <property type="molecule type" value="Genomic_DNA"/>
</dbReference>
<proteinExistence type="inferred from homology"/>
<feature type="signal peptide" evidence="2">
    <location>
        <begin position="1"/>
        <end position="22"/>
    </location>
</feature>
<comment type="caution">
    <text evidence="3">The sequence shown here is derived from an EMBL/GenBank/DDBJ whole genome shotgun (WGS) entry which is preliminary data.</text>
</comment>
<evidence type="ECO:0000313" key="4">
    <source>
        <dbReference type="Proteomes" id="UP001161276"/>
    </source>
</evidence>
<protein>
    <submittedName>
        <fullName evidence="3">Tripartite tricarboxylate transporter substrate binding protein BugE</fullName>
    </submittedName>
</protein>
<dbReference type="InterPro" id="IPR005064">
    <property type="entry name" value="BUG"/>
</dbReference>
<dbReference type="PANTHER" id="PTHR42928">
    <property type="entry name" value="TRICARBOXYLATE-BINDING PROTEIN"/>
    <property type="match status" value="1"/>
</dbReference>
<name>A0AA42WAB7_9BURK</name>
<dbReference type="AlphaFoldDB" id="A0AA42WAB7"/>
<organism evidence="3 4">
    <name type="scientific">Achromobacter marplatensis</name>
    <dbReference type="NCBI Taxonomy" id="470868"/>
    <lineage>
        <taxon>Bacteria</taxon>
        <taxon>Pseudomonadati</taxon>
        <taxon>Pseudomonadota</taxon>
        <taxon>Betaproteobacteria</taxon>
        <taxon>Burkholderiales</taxon>
        <taxon>Alcaligenaceae</taxon>
        <taxon>Achromobacter</taxon>
    </lineage>
</organism>
<dbReference type="PANTHER" id="PTHR42928:SF5">
    <property type="entry name" value="BLR1237 PROTEIN"/>
    <property type="match status" value="1"/>
</dbReference>
<dbReference type="CDD" id="cd13577">
    <property type="entry name" value="PBP2_BugE_Glu"/>
    <property type="match status" value="1"/>
</dbReference>
<sequence>MNVLKLLGVVIALVTTCPGVMAQTEPFPTKPIKLIVPFAVGGPTDILARILGETLGEKLGQPVIVDNKGGAGGSIGSEAVAYSAPDGYTIGLATISTHVVNPSCNRHLKYDPLTSFTPIALIGNMPNILVVNSRFKATDFQAFREATKQESADLNAGTAGPCSFGQVMLEHLNDTLGTSIRHVPYRGSGPAVSDLVGGSLDLMMDIYPLVGPHIKTGKLRALAVAWPQRLAVLPDVPTFEELGLPVMNTTSWYGIVAPAHLPEARLATLSQAIAASLQDPKLQRRFAEASIYPSADATPGVFSTFLKEQFNKESAFIQSRNMTGN</sequence>
<dbReference type="Gene3D" id="3.40.190.10">
    <property type="entry name" value="Periplasmic binding protein-like II"/>
    <property type="match status" value="1"/>
</dbReference>